<dbReference type="OMA" id="WDSSMEC"/>
<feature type="chain" id="PRO_5006867610" evidence="1">
    <location>
        <begin position="24"/>
        <end position="228"/>
    </location>
</feature>
<dbReference type="AlphaFoldDB" id="A0A0V0QVT7"/>
<name>A0A0V0QVT7_PSEPJ</name>
<sequence>MNLRFVTISIAIILFFQIFSVNCQKDGETLDEYFANTIATLKCRSEEDNVQFSRDQTIDLCVHFIIETTTDTVAKRITYSVNIDEYVALYINQAYNSFKTEYTGSYDIYIVAQAYTSAVNSPVTKYIVDGLVYPLQNLVVTLDSKITKLQWDNGDYTTQEYDDETKNNYVQSAECEDGKNNCNPQIFVSWIGKDDSGNYMTSAGLRMSRFNKYNDKEFWENSIGYFEG</sequence>
<evidence type="ECO:0000313" key="2">
    <source>
        <dbReference type="EMBL" id="KRX06205.1"/>
    </source>
</evidence>
<keyword evidence="1" id="KW-0732">Signal</keyword>
<reference evidence="2 3" key="1">
    <citation type="journal article" date="2015" name="Sci. Rep.">
        <title>Genome of the facultative scuticociliatosis pathogen Pseudocohnilembus persalinus provides insight into its virulence through horizontal gene transfer.</title>
        <authorList>
            <person name="Xiong J."/>
            <person name="Wang G."/>
            <person name="Cheng J."/>
            <person name="Tian M."/>
            <person name="Pan X."/>
            <person name="Warren A."/>
            <person name="Jiang C."/>
            <person name="Yuan D."/>
            <person name="Miao W."/>
        </authorList>
    </citation>
    <scope>NUCLEOTIDE SEQUENCE [LARGE SCALE GENOMIC DNA]</scope>
    <source>
        <strain evidence="2">36N120E</strain>
    </source>
</reference>
<dbReference type="Proteomes" id="UP000054937">
    <property type="component" value="Unassembled WGS sequence"/>
</dbReference>
<gene>
    <name evidence="2" type="ORF">PPERSA_06087</name>
</gene>
<evidence type="ECO:0000256" key="1">
    <source>
        <dbReference type="SAM" id="SignalP"/>
    </source>
</evidence>
<keyword evidence="3" id="KW-1185">Reference proteome</keyword>
<protein>
    <submittedName>
        <fullName evidence="2">Uncharacterized protein</fullName>
    </submittedName>
</protein>
<dbReference type="InParanoid" id="A0A0V0QVT7"/>
<evidence type="ECO:0000313" key="3">
    <source>
        <dbReference type="Proteomes" id="UP000054937"/>
    </source>
</evidence>
<organism evidence="2 3">
    <name type="scientific">Pseudocohnilembus persalinus</name>
    <name type="common">Ciliate</name>
    <dbReference type="NCBI Taxonomy" id="266149"/>
    <lineage>
        <taxon>Eukaryota</taxon>
        <taxon>Sar</taxon>
        <taxon>Alveolata</taxon>
        <taxon>Ciliophora</taxon>
        <taxon>Intramacronucleata</taxon>
        <taxon>Oligohymenophorea</taxon>
        <taxon>Scuticociliatia</taxon>
        <taxon>Philasterida</taxon>
        <taxon>Pseudocohnilembidae</taxon>
        <taxon>Pseudocohnilembus</taxon>
    </lineage>
</organism>
<accession>A0A0V0QVT7</accession>
<dbReference type="OrthoDB" id="188293at2759"/>
<dbReference type="EMBL" id="LDAU01000098">
    <property type="protein sequence ID" value="KRX06205.1"/>
    <property type="molecule type" value="Genomic_DNA"/>
</dbReference>
<proteinExistence type="predicted"/>
<feature type="signal peptide" evidence="1">
    <location>
        <begin position="1"/>
        <end position="23"/>
    </location>
</feature>
<comment type="caution">
    <text evidence="2">The sequence shown here is derived from an EMBL/GenBank/DDBJ whole genome shotgun (WGS) entry which is preliminary data.</text>
</comment>